<dbReference type="PANTHER" id="PTHR11733:SF240">
    <property type="entry name" value="GH14155P-RELATED"/>
    <property type="match status" value="1"/>
</dbReference>
<dbReference type="Pfam" id="PF01431">
    <property type="entry name" value="Peptidase_M13"/>
    <property type="match status" value="1"/>
</dbReference>
<feature type="domain" description="Peptidase M13 N-terminal" evidence="9">
    <location>
        <begin position="5"/>
        <end position="78"/>
    </location>
</feature>
<evidence type="ECO:0000313" key="10">
    <source>
        <dbReference type="EMBL" id="CAK0869747.1"/>
    </source>
</evidence>
<keyword evidence="3" id="KW-0479">Metal-binding</keyword>
<comment type="caution">
    <text evidence="10">The sequence shown here is derived from an EMBL/GenBank/DDBJ whole genome shotgun (WGS) entry which is preliminary data.</text>
</comment>
<keyword evidence="5" id="KW-0862">Zinc</keyword>
<reference evidence="10" key="1">
    <citation type="submission" date="2023-10" db="EMBL/GenBank/DDBJ databases">
        <authorList>
            <person name="Chen Y."/>
            <person name="Shah S."/>
            <person name="Dougan E. K."/>
            <person name="Thang M."/>
            <person name="Chan C."/>
        </authorList>
    </citation>
    <scope>NUCLEOTIDE SEQUENCE [LARGE SCALE GENOMIC DNA]</scope>
</reference>
<dbReference type="PANTHER" id="PTHR11733">
    <property type="entry name" value="ZINC METALLOPROTEASE FAMILY M13 NEPRILYSIN-RELATED"/>
    <property type="match status" value="1"/>
</dbReference>
<dbReference type="SUPFAM" id="SSF55486">
    <property type="entry name" value="Metalloproteases ('zincins'), catalytic domain"/>
    <property type="match status" value="1"/>
</dbReference>
<keyword evidence="4" id="KW-0378">Hydrolase</keyword>
<dbReference type="InterPro" id="IPR008753">
    <property type="entry name" value="Peptidase_M13_N"/>
</dbReference>
<evidence type="ECO:0000256" key="7">
    <source>
        <dbReference type="SAM" id="MobiDB-lite"/>
    </source>
</evidence>
<dbReference type="PROSITE" id="PS51885">
    <property type="entry name" value="NEPRILYSIN"/>
    <property type="match status" value="1"/>
</dbReference>
<feature type="domain" description="Peptidase M13 C-terminal" evidence="8">
    <location>
        <begin position="140"/>
        <end position="354"/>
    </location>
</feature>
<evidence type="ECO:0000259" key="8">
    <source>
        <dbReference type="Pfam" id="PF01431"/>
    </source>
</evidence>
<evidence type="ECO:0000256" key="1">
    <source>
        <dbReference type="ARBA" id="ARBA00001947"/>
    </source>
</evidence>
<organism evidence="10 11">
    <name type="scientific">Prorocentrum cordatum</name>
    <dbReference type="NCBI Taxonomy" id="2364126"/>
    <lineage>
        <taxon>Eukaryota</taxon>
        <taxon>Sar</taxon>
        <taxon>Alveolata</taxon>
        <taxon>Dinophyceae</taxon>
        <taxon>Prorocentrales</taxon>
        <taxon>Prorocentraceae</taxon>
        <taxon>Prorocentrum</taxon>
    </lineage>
</organism>
<dbReference type="InterPro" id="IPR024079">
    <property type="entry name" value="MetalloPept_cat_dom_sf"/>
</dbReference>
<evidence type="ECO:0008006" key="12">
    <source>
        <dbReference type="Google" id="ProtNLM"/>
    </source>
</evidence>
<dbReference type="InterPro" id="IPR000718">
    <property type="entry name" value="Peptidase_M13"/>
</dbReference>
<feature type="compositionally biased region" description="Basic and acidic residues" evidence="7">
    <location>
        <begin position="387"/>
        <end position="400"/>
    </location>
</feature>
<evidence type="ECO:0000256" key="4">
    <source>
        <dbReference type="ARBA" id="ARBA00022801"/>
    </source>
</evidence>
<dbReference type="InterPro" id="IPR018497">
    <property type="entry name" value="Peptidase_M13_C"/>
</dbReference>
<proteinExistence type="predicted"/>
<keyword evidence="11" id="KW-1185">Reference proteome</keyword>
<keyword evidence="2" id="KW-0645">Protease</keyword>
<dbReference type="Pfam" id="PF05649">
    <property type="entry name" value="Peptidase_M13_N"/>
    <property type="match status" value="1"/>
</dbReference>
<dbReference type="Gene3D" id="3.40.390.10">
    <property type="entry name" value="Collagenase (Catalytic Domain)"/>
    <property type="match status" value="1"/>
</dbReference>
<dbReference type="Proteomes" id="UP001189429">
    <property type="component" value="Unassembled WGS sequence"/>
</dbReference>
<feature type="non-terminal residue" evidence="10">
    <location>
        <position position="1"/>
    </location>
</feature>
<evidence type="ECO:0000256" key="2">
    <source>
        <dbReference type="ARBA" id="ARBA00022670"/>
    </source>
</evidence>
<comment type="cofactor">
    <cofactor evidence="1">
        <name>Zn(2+)</name>
        <dbReference type="ChEBI" id="CHEBI:29105"/>
    </cofactor>
</comment>
<dbReference type="PRINTS" id="PR00786">
    <property type="entry name" value="NEPRILYSIN"/>
</dbReference>
<gene>
    <name evidence="10" type="ORF">PCOR1329_LOCUS56006</name>
</gene>
<protein>
    <recommendedName>
        <fullName evidence="12">Peptidase M13 C-terminal domain-containing protein</fullName>
    </recommendedName>
</protein>
<evidence type="ECO:0000259" key="9">
    <source>
        <dbReference type="Pfam" id="PF05649"/>
    </source>
</evidence>
<evidence type="ECO:0000313" key="11">
    <source>
        <dbReference type="Proteomes" id="UP001189429"/>
    </source>
</evidence>
<evidence type="ECO:0000256" key="5">
    <source>
        <dbReference type="ARBA" id="ARBA00022833"/>
    </source>
</evidence>
<keyword evidence="6" id="KW-0482">Metalloprotease</keyword>
<evidence type="ECO:0000256" key="3">
    <source>
        <dbReference type="ARBA" id="ARBA00022723"/>
    </source>
</evidence>
<dbReference type="CDD" id="cd08662">
    <property type="entry name" value="M13"/>
    <property type="match status" value="1"/>
</dbReference>
<feature type="region of interest" description="Disordered" evidence="7">
    <location>
        <begin position="365"/>
        <end position="400"/>
    </location>
</feature>
<evidence type="ECO:0000256" key="6">
    <source>
        <dbReference type="ARBA" id="ARBA00023049"/>
    </source>
</evidence>
<accession>A0ABN9VDY3</accession>
<name>A0ABN9VDY3_9DINO</name>
<sequence length="490" mass="55010">GGPPQCTAVIKDMFPWLIGRKFAEKVLTANGRNEAEEIAWQVVEAFSTNLDQLPWIDAETKKAAKLKLRHIRVKIGWPSWLFENSNLLHFYSFALAFDNGMKFAEMVWHTKFYMLQRAVARVDSPKDWESMWVLDPTVMNMVYNQEANDIVGFAAFLQKPQFDEKRPMSFNFGFLGAVYGHELSHGFDSNGAQRGPWGNVLDWWTDSAKKKFHEQQACFIKQYSSWPIRGDRGDGSTDMRQQVFDDGKKCLGENIADSGGLGLAFMAYKTWASRNGQEPRLKGLEKYSPEQLFFIRYGAGWCDVSAFDTLNKTIHGEDPHAVNRMRAVGAVQNSRAFAKVWGCADGKPMNPPVSDKCELWGIDMGDSPTSGGDDTPEIPGGGEPPEIPDKPDHTDHSTKAFDGEYHLKSDLDSNFVKITINQGRWSGYAMPTHIVSGTVRCGATRCHLSGTDGSKIVDVGSMDLSYATVTLKLQNGRDRVYYIRKIIRQS</sequence>
<dbReference type="EMBL" id="CAUYUJ010016881">
    <property type="protein sequence ID" value="CAK0869747.1"/>
    <property type="molecule type" value="Genomic_DNA"/>
</dbReference>